<dbReference type="SUPFAM" id="SSF53474">
    <property type="entry name" value="alpha/beta-Hydrolases"/>
    <property type="match status" value="1"/>
</dbReference>
<feature type="region of interest" description="Disordered" evidence="1">
    <location>
        <begin position="1"/>
        <end position="34"/>
    </location>
</feature>
<proteinExistence type="predicted"/>
<evidence type="ECO:0000256" key="1">
    <source>
        <dbReference type="SAM" id="MobiDB-lite"/>
    </source>
</evidence>
<accession>A0ABP1FVJ0</accession>
<protein>
    <submittedName>
        <fullName evidence="3">G6512 protein</fullName>
    </submittedName>
</protein>
<feature type="compositionally biased region" description="Polar residues" evidence="1">
    <location>
        <begin position="1"/>
        <end position="31"/>
    </location>
</feature>
<sequence length="355" mass="38694">MQVQANGVSNRRALSSASLQAGSPGPSQGASQDIKVDGTSGFAATVVSGATDLASKVVGSTQGFASAAQTIVDTITTRKKAPILLMHGAIQGGWVWELPRISNGAPLGVKGLLQQAGFTVYNPTLPFHSPTNAWNLADGQVNCQTYVDTWKKTILDNDLQNTTLVGHSLAGVWMQLLLQQIPERIGMMIFIDAVALEPGESFFSNQIAGLVPTYPVYPSQALFTIMFSYPLFYQEFNIEVYKDYFTNTMANDTALIDGTYALMVPEPHGPEVQVMDTTQFFQIPMPKAYISLTQDFTLSSNYKSWLLFSDRVKKANNGGVPYQVYEVYGDHESMLTQPSNLALGILKAINGMHQE</sequence>
<evidence type="ECO:0000313" key="4">
    <source>
        <dbReference type="Proteomes" id="UP001497392"/>
    </source>
</evidence>
<keyword evidence="4" id="KW-1185">Reference proteome</keyword>
<dbReference type="InterPro" id="IPR000073">
    <property type="entry name" value="AB_hydrolase_1"/>
</dbReference>
<organism evidence="3 4">
    <name type="scientific">Coccomyxa viridis</name>
    <dbReference type="NCBI Taxonomy" id="1274662"/>
    <lineage>
        <taxon>Eukaryota</taxon>
        <taxon>Viridiplantae</taxon>
        <taxon>Chlorophyta</taxon>
        <taxon>core chlorophytes</taxon>
        <taxon>Trebouxiophyceae</taxon>
        <taxon>Trebouxiophyceae incertae sedis</taxon>
        <taxon>Coccomyxaceae</taxon>
        <taxon>Coccomyxa</taxon>
    </lineage>
</organism>
<name>A0ABP1FVJ0_9CHLO</name>
<gene>
    <name evidence="3" type="primary">g6512</name>
    <name evidence="3" type="ORF">VP750_LOCUS5573</name>
</gene>
<dbReference type="EMBL" id="CAXHTA020000009">
    <property type="protein sequence ID" value="CAL5223914.1"/>
    <property type="molecule type" value="Genomic_DNA"/>
</dbReference>
<reference evidence="3 4" key="1">
    <citation type="submission" date="2024-06" db="EMBL/GenBank/DDBJ databases">
        <authorList>
            <person name="Kraege A."/>
            <person name="Thomma B."/>
        </authorList>
    </citation>
    <scope>NUCLEOTIDE SEQUENCE [LARGE SCALE GENOMIC DNA]</scope>
</reference>
<dbReference type="InterPro" id="IPR029058">
    <property type="entry name" value="AB_hydrolase_fold"/>
</dbReference>
<feature type="domain" description="AB hydrolase-1" evidence="2">
    <location>
        <begin position="83"/>
        <end position="249"/>
    </location>
</feature>
<dbReference type="Pfam" id="PF12697">
    <property type="entry name" value="Abhydrolase_6"/>
    <property type="match status" value="1"/>
</dbReference>
<evidence type="ECO:0000313" key="3">
    <source>
        <dbReference type="EMBL" id="CAL5223914.1"/>
    </source>
</evidence>
<comment type="caution">
    <text evidence="3">The sequence shown here is derived from an EMBL/GenBank/DDBJ whole genome shotgun (WGS) entry which is preliminary data.</text>
</comment>
<evidence type="ECO:0000259" key="2">
    <source>
        <dbReference type="Pfam" id="PF12697"/>
    </source>
</evidence>
<dbReference type="Gene3D" id="3.40.50.1820">
    <property type="entry name" value="alpha/beta hydrolase"/>
    <property type="match status" value="1"/>
</dbReference>
<dbReference type="Proteomes" id="UP001497392">
    <property type="component" value="Unassembled WGS sequence"/>
</dbReference>